<name>A0ABT7IM37_9BURK</name>
<evidence type="ECO:0000256" key="2">
    <source>
        <dbReference type="PROSITE-ProRule" id="PRU00339"/>
    </source>
</evidence>
<evidence type="ECO:0000256" key="1">
    <source>
        <dbReference type="ARBA" id="ARBA00022748"/>
    </source>
</evidence>
<dbReference type="InterPro" id="IPR011990">
    <property type="entry name" value="TPR-like_helical_dom_sf"/>
</dbReference>
<keyword evidence="3" id="KW-0472">Membrane</keyword>
<evidence type="ECO:0000256" key="3">
    <source>
        <dbReference type="SAM" id="Phobius"/>
    </source>
</evidence>
<dbReference type="NCBIfam" id="TIGR03142">
    <property type="entry name" value="cytochro_ccmI"/>
    <property type="match status" value="1"/>
</dbReference>
<dbReference type="Proteomes" id="UP001165481">
    <property type="component" value="Unassembled WGS sequence"/>
</dbReference>
<feature type="transmembrane region" description="Helical" evidence="3">
    <location>
        <begin position="97"/>
        <end position="118"/>
    </location>
</feature>
<feature type="repeat" description="TPR" evidence="2">
    <location>
        <begin position="187"/>
        <end position="220"/>
    </location>
</feature>
<keyword evidence="3" id="KW-0812">Transmembrane</keyword>
<dbReference type="Gene3D" id="1.25.40.10">
    <property type="entry name" value="Tetratricopeptide repeat domain"/>
    <property type="match status" value="1"/>
</dbReference>
<keyword evidence="2" id="KW-0802">TPR repeat</keyword>
<dbReference type="EMBL" id="JAKZJU020000001">
    <property type="protein sequence ID" value="MDL2059424.1"/>
    <property type="molecule type" value="Genomic_DNA"/>
</dbReference>
<organism evidence="4 5">
    <name type="scientific">Mesosutterella faecium</name>
    <dbReference type="NCBI Taxonomy" id="2925194"/>
    <lineage>
        <taxon>Bacteria</taxon>
        <taxon>Pseudomonadati</taxon>
        <taxon>Pseudomonadota</taxon>
        <taxon>Betaproteobacteria</taxon>
        <taxon>Burkholderiales</taxon>
        <taxon>Sutterellaceae</taxon>
        <taxon>Mesosutterella</taxon>
    </lineage>
</organism>
<sequence length="325" mass="34929">MNETLWFAAAAAGLVAVVLALLFVPAVRARKRAASPESQRDEARKLLAGERSRLEADRKAGRISEQQYLEETEELERRALEELSSGARGGFLKNSRFLRIATALVLAAAVPGAAWLAYSHFGSPEILGLAGGRVEAPTASQAAAVAQASDPASEMKAQAEQRAAAGITENTDDAQLEAWCRAHPGDGRAAVMLARRYADRGQFGPAADYYERALSGDPKARNPVVYTEAAAALISMPEPMSLEVRMKKAVGWLDQAFAMQPDYGNAMMVRSAIAVQRGEWAVAERLFRTMAEKFPTGSAERAQLLAQADKVVQLRKASARAGRGS</sequence>
<evidence type="ECO:0000313" key="4">
    <source>
        <dbReference type="EMBL" id="MDL2059424.1"/>
    </source>
</evidence>
<dbReference type="InterPro" id="IPR019734">
    <property type="entry name" value="TPR_rpt"/>
</dbReference>
<reference evidence="4" key="1">
    <citation type="submission" date="2023-03" db="EMBL/GenBank/DDBJ databases">
        <title>Mesosutterella sp. nov. isolated from porcine feces.</title>
        <authorList>
            <person name="Yu S."/>
        </authorList>
    </citation>
    <scope>NUCLEOTIDE SEQUENCE</scope>
    <source>
        <strain evidence="4">AGMB02718</strain>
    </source>
</reference>
<feature type="transmembrane region" description="Helical" evidence="3">
    <location>
        <begin position="6"/>
        <end position="27"/>
    </location>
</feature>
<dbReference type="PROSITE" id="PS50005">
    <property type="entry name" value="TPR"/>
    <property type="match status" value="1"/>
</dbReference>
<gene>
    <name evidence="4" type="primary">ccmI</name>
    <name evidence="4" type="ORF">MUN46_005700</name>
</gene>
<dbReference type="SUPFAM" id="SSF48452">
    <property type="entry name" value="TPR-like"/>
    <property type="match status" value="1"/>
</dbReference>
<dbReference type="RefSeq" id="WP_243376676.1">
    <property type="nucleotide sequence ID" value="NZ_JAKZJU020000001.1"/>
</dbReference>
<accession>A0ABT7IM37</accession>
<dbReference type="InterPro" id="IPR017560">
    <property type="entry name" value="Cyt_c_biogenesis_CcmI"/>
</dbReference>
<keyword evidence="3" id="KW-1133">Transmembrane helix</keyword>
<keyword evidence="1" id="KW-0201">Cytochrome c-type biogenesis</keyword>
<protein>
    <submittedName>
        <fullName evidence="4">C-type cytochrome biogenesis protein CcmI</fullName>
    </submittedName>
</protein>
<proteinExistence type="predicted"/>
<evidence type="ECO:0000313" key="5">
    <source>
        <dbReference type="Proteomes" id="UP001165481"/>
    </source>
</evidence>
<comment type="caution">
    <text evidence="4">The sequence shown here is derived from an EMBL/GenBank/DDBJ whole genome shotgun (WGS) entry which is preliminary data.</text>
</comment>
<keyword evidence="5" id="KW-1185">Reference proteome</keyword>